<dbReference type="Gene3D" id="2.10.260.10">
    <property type="match status" value="1"/>
</dbReference>
<dbReference type="InterPro" id="IPR037914">
    <property type="entry name" value="SpoVT-AbrB_sf"/>
</dbReference>
<dbReference type="NCBIfam" id="TIGR01439">
    <property type="entry name" value="lp_hng_hel_AbrB"/>
    <property type="match status" value="1"/>
</dbReference>
<organism evidence="2">
    <name type="scientific">uncultured Thiotrichaceae bacterium</name>
    <dbReference type="NCBI Taxonomy" id="298394"/>
    <lineage>
        <taxon>Bacteria</taxon>
        <taxon>Pseudomonadati</taxon>
        <taxon>Pseudomonadota</taxon>
        <taxon>Gammaproteobacteria</taxon>
        <taxon>Thiotrichales</taxon>
        <taxon>Thiotrichaceae</taxon>
        <taxon>environmental samples</taxon>
    </lineage>
</organism>
<dbReference type="Pfam" id="PF04014">
    <property type="entry name" value="MazE_antitoxin"/>
    <property type="match status" value="1"/>
</dbReference>
<dbReference type="GO" id="GO:0003677">
    <property type="term" value="F:DNA binding"/>
    <property type="evidence" value="ECO:0007669"/>
    <property type="project" value="InterPro"/>
</dbReference>
<protein>
    <recommendedName>
        <fullName evidence="1">SpoVT-AbrB domain-containing protein</fullName>
    </recommendedName>
</protein>
<proteinExistence type="predicted"/>
<feature type="domain" description="SpoVT-AbrB" evidence="1">
    <location>
        <begin position="3"/>
        <end position="24"/>
    </location>
</feature>
<accession>A0A6S6TT89</accession>
<gene>
    <name evidence="2" type="ORF">HELGO_WM46248</name>
</gene>
<name>A0A6S6TT89_9GAMM</name>
<sequence length="24" mass="2577">MPVATLTSKGQITIPKSVRDALHL</sequence>
<evidence type="ECO:0000259" key="1">
    <source>
        <dbReference type="Pfam" id="PF04014"/>
    </source>
</evidence>
<evidence type="ECO:0000313" key="2">
    <source>
        <dbReference type="EMBL" id="CAA6819438.1"/>
    </source>
</evidence>
<dbReference type="InterPro" id="IPR007159">
    <property type="entry name" value="SpoVT-AbrB_dom"/>
</dbReference>
<reference evidence="2" key="1">
    <citation type="submission" date="2020-01" db="EMBL/GenBank/DDBJ databases">
        <authorList>
            <person name="Meier V. D."/>
            <person name="Meier V D."/>
        </authorList>
    </citation>
    <scope>NUCLEOTIDE SEQUENCE</scope>
    <source>
        <strain evidence="2">HLG_WM_MAG_07</strain>
    </source>
</reference>
<dbReference type="SUPFAM" id="SSF89447">
    <property type="entry name" value="AbrB/MazE/MraZ-like"/>
    <property type="match status" value="1"/>
</dbReference>
<feature type="non-terminal residue" evidence="2">
    <location>
        <position position="24"/>
    </location>
</feature>
<dbReference type="EMBL" id="CACVAY010000093">
    <property type="protein sequence ID" value="CAA6819438.1"/>
    <property type="molecule type" value="Genomic_DNA"/>
</dbReference>
<dbReference type="AlphaFoldDB" id="A0A6S6TT89"/>